<evidence type="ECO:0000259" key="12">
    <source>
        <dbReference type="PROSITE" id="PS50901"/>
    </source>
</evidence>
<dbReference type="InterPro" id="IPR027417">
    <property type="entry name" value="P-loop_NTPase"/>
</dbReference>
<sequence length="1233" mass="132321">MELTAQHRSSSPAPSGELVIDAPPPVPTSAPANLMARLLPVVLVLAVVGMMVVYFGSGAAASRGPMVTLFPVMMVMSALGTLAYSMRGTGRTAELDRDRRNYLNYLDGIDEAVLGTATAQRDSLYERYPDPDVLWTLIGTEHMWRRGPADPHFGVVRIGIGEVWLTTKLVAPESAPGAEQDPVTAVALQRLIERRAMVPEVPVTLELRNTQSLAITGERSRARALIRAAVCGLAVTHGPHDVRVAAVLDDAAASRWDWLKWLPHHRHPHNDEHHLRYRTSAEACSSVVVPHLVIIVDHPDAQLPPPATGITVIVVGEEAGSTDLRLDVDTGDICWDSMTIDDALTCARRLAPHQAPVSARAAADWPALVGLGDLTELDPALTWRQSGSLLRVPIGVDDNGVPVHLDLKEAAQNGMGPHGLCVGATGSGKSEFLRTLTLGLVTTHPPEVLNLILVDFKGGATFLGLQSAPHVSALITNLADEAALVARMGDALSGEITRRQGILRTAGNLANITEYQRQRPDLPPLPALLIIVDEFSELLYQHPDFAELFVAIGRLGRSLGMHLLLASQRLDEGRLRGLETHLSYRVCLKAFSASESRAVLGIADAHQLPSTPGAAYLKTPAGELVRFQTAFVSTPMPAPPPIRATAVRRFTAQWPPAGVVAHRETGPTLIDTVLARIAGHGRPAHQVWLPPLPEVVPLSDVLLSACTPLTASIGLIDSPFEQRRDRLTVILDGAAGNVAIVGGPQSGKSITARTLVMALAATHHPRDVQIYCLDFGGGGLASLLTLPHVGAVAGRHDPDLVRRTVAQLEDVVRSREALFGELGLDSMTAYRRHRASDPTAADEFGDVFLVVDGWSVLRQELDAVEGAITTLAAQGLSYGVHVVLTASRWAEFRPAVKDQLGTRIELRLGDPAESEMDRKRARTLADRRPGRGLTRDGRELLIGLPRLDGVPSTTGLVAAAARVGETLCAQYPDTCAPPIRLLPASVDHRALAPAVTTRSATQVLIGIGEHELRPVLMDFTEQSNLLVLGDTGCGKTTALRTMCADLVATNSSRDVRLLIIDFRRTLLGVVESDHLAGYAISPVAVATHLPAVLELLRTRMPGPDVTQQQLRSRSWWSGPEFYLVIDDYDLVAGDNGNPLSPLLEYLPHARDVGLHVVVARRSGGAARAMFDPVLARMRDLGCMGLVMSAGAEDGVLFGGVRPRQLPPGRGVFVTRTGSEQLIQVAVIPEQGLP</sequence>
<feature type="domain" description="FtsK" evidence="12">
    <location>
        <begin position="724"/>
        <end position="915"/>
    </location>
</feature>
<evidence type="ECO:0000256" key="7">
    <source>
        <dbReference type="ARBA" id="ARBA00022989"/>
    </source>
</evidence>
<dbReference type="EMBL" id="CP020809">
    <property type="protein sequence ID" value="ART71858.1"/>
    <property type="molecule type" value="Genomic_DNA"/>
</dbReference>
<evidence type="ECO:0000256" key="4">
    <source>
        <dbReference type="ARBA" id="ARBA00022737"/>
    </source>
</evidence>
<dbReference type="InterPro" id="IPR023837">
    <property type="entry name" value="EccCb-like_Actinobacteria"/>
</dbReference>
<evidence type="ECO:0000256" key="9">
    <source>
        <dbReference type="PROSITE-ProRule" id="PRU00289"/>
    </source>
</evidence>
<dbReference type="GO" id="GO:0005886">
    <property type="term" value="C:plasma membrane"/>
    <property type="evidence" value="ECO:0007669"/>
    <property type="project" value="UniProtKB-SubCell"/>
</dbReference>
<keyword evidence="14" id="KW-1185">Reference proteome</keyword>
<dbReference type="SUPFAM" id="SSF52540">
    <property type="entry name" value="P-loop containing nucleoside triphosphate hydrolases"/>
    <property type="match status" value="3"/>
</dbReference>
<feature type="compositionally biased region" description="Polar residues" evidence="10">
    <location>
        <begin position="1"/>
        <end position="13"/>
    </location>
</feature>
<dbReference type="Pfam" id="PF01580">
    <property type="entry name" value="FtsK_SpoIIIE"/>
    <property type="match status" value="3"/>
</dbReference>
<keyword evidence="5 9" id="KW-0547">Nucleotide-binding</keyword>
<protein>
    <submittedName>
        <fullName evidence="13">Type VII secretion protein EccC</fullName>
    </submittedName>
</protein>
<feature type="binding site" evidence="9">
    <location>
        <begin position="742"/>
        <end position="749"/>
    </location>
    <ligand>
        <name>ATP</name>
        <dbReference type="ChEBI" id="CHEBI:30616"/>
    </ligand>
</feature>
<evidence type="ECO:0000256" key="3">
    <source>
        <dbReference type="ARBA" id="ARBA00022692"/>
    </source>
</evidence>
<evidence type="ECO:0000256" key="6">
    <source>
        <dbReference type="ARBA" id="ARBA00022840"/>
    </source>
</evidence>
<reference evidence="13 14" key="1">
    <citation type="submission" date="2017-04" db="EMBL/GenBank/DDBJ databases">
        <title>Whole Genome Sequence of 1,4-Dioxane Degrading Bacterium Mycobacterium dioxanotrophicus PH-06.</title>
        <authorList>
            <person name="He Y."/>
        </authorList>
    </citation>
    <scope>NUCLEOTIDE SEQUENCE [LARGE SCALE GENOMIC DNA]</scope>
    <source>
        <strain evidence="13 14">PH-06</strain>
    </source>
</reference>
<dbReference type="InterPro" id="IPR023836">
    <property type="entry name" value="EccCa-like_Actinobacteria"/>
</dbReference>
<keyword evidence="7 11" id="KW-1133">Transmembrane helix</keyword>
<keyword evidence="6 9" id="KW-0067">ATP-binding</keyword>
<feature type="region of interest" description="Disordered" evidence="10">
    <location>
        <begin position="1"/>
        <end position="22"/>
    </location>
</feature>
<dbReference type="InterPro" id="IPR002543">
    <property type="entry name" value="FtsK_dom"/>
</dbReference>
<proteinExistence type="predicted"/>
<dbReference type="Gene3D" id="3.40.50.300">
    <property type="entry name" value="P-loop containing nucleotide triphosphate hydrolases"/>
    <property type="match status" value="4"/>
</dbReference>
<evidence type="ECO:0000256" key="2">
    <source>
        <dbReference type="ARBA" id="ARBA00022475"/>
    </source>
</evidence>
<keyword evidence="8 11" id="KW-0472">Membrane</keyword>
<evidence type="ECO:0000256" key="1">
    <source>
        <dbReference type="ARBA" id="ARBA00004651"/>
    </source>
</evidence>
<organism evidence="13 14">
    <name type="scientific">Mycobacterium dioxanotrophicus</name>
    <dbReference type="NCBI Taxonomy" id="482462"/>
    <lineage>
        <taxon>Bacteria</taxon>
        <taxon>Bacillati</taxon>
        <taxon>Actinomycetota</taxon>
        <taxon>Actinomycetes</taxon>
        <taxon>Mycobacteriales</taxon>
        <taxon>Mycobacteriaceae</taxon>
        <taxon>Mycobacterium</taxon>
    </lineage>
</organism>
<accession>A0A1Y0C9D7</accession>
<evidence type="ECO:0000313" key="13">
    <source>
        <dbReference type="EMBL" id="ART71858.1"/>
    </source>
</evidence>
<dbReference type="InterPro" id="IPR003593">
    <property type="entry name" value="AAA+_ATPase"/>
</dbReference>
<dbReference type="InterPro" id="IPR050206">
    <property type="entry name" value="FtsK/SpoIIIE/SftA"/>
</dbReference>
<evidence type="ECO:0000256" key="5">
    <source>
        <dbReference type="ARBA" id="ARBA00022741"/>
    </source>
</evidence>
<dbReference type="GO" id="GO:0005524">
    <property type="term" value="F:ATP binding"/>
    <property type="evidence" value="ECO:0007669"/>
    <property type="project" value="UniProtKB-UniRule"/>
</dbReference>
<feature type="transmembrane region" description="Helical" evidence="11">
    <location>
        <begin position="34"/>
        <end position="55"/>
    </location>
</feature>
<dbReference type="SMART" id="SM00382">
    <property type="entry name" value="AAA"/>
    <property type="match status" value="3"/>
</dbReference>
<gene>
    <name evidence="13" type="ORF">BTO20_27895</name>
</gene>
<feature type="binding site" evidence="9">
    <location>
        <begin position="423"/>
        <end position="430"/>
    </location>
    <ligand>
        <name>ATP</name>
        <dbReference type="ChEBI" id="CHEBI:30616"/>
    </ligand>
</feature>
<dbReference type="OrthoDB" id="9807790at2"/>
<evidence type="ECO:0000313" key="14">
    <source>
        <dbReference type="Proteomes" id="UP000195331"/>
    </source>
</evidence>
<keyword evidence="4" id="KW-0677">Repeat</keyword>
<feature type="transmembrane region" description="Helical" evidence="11">
    <location>
        <begin position="67"/>
        <end position="86"/>
    </location>
</feature>
<dbReference type="PROSITE" id="PS50901">
    <property type="entry name" value="FTSK"/>
    <property type="match status" value="3"/>
</dbReference>
<dbReference type="GO" id="GO:0003677">
    <property type="term" value="F:DNA binding"/>
    <property type="evidence" value="ECO:0007669"/>
    <property type="project" value="InterPro"/>
</dbReference>
<feature type="domain" description="FtsK" evidence="12">
    <location>
        <begin position="400"/>
        <end position="597"/>
    </location>
</feature>
<evidence type="ECO:0000256" key="8">
    <source>
        <dbReference type="ARBA" id="ARBA00023136"/>
    </source>
</evidence>
<keyword evidence="3 11" id="KW-0812">Transmembrane</keyword>
<dbReference type="NCBIfam" id="TIGR03925">
    <property type="entry name" value="T7SS_EccC_b"/>
    <property type="match status" value="1"/>
</dbReference>
<dbReference type="AlphaFoldDB" id="A0A1Y0C9D7"/>
<feature type="domain" description="FtsK" evidence="12">
    <location>
        <begin position="1012"/>
        <end position="1196"/>
    </location>
</feature>
<name>A0A1Y0C9D7_9MYCO</name>
<dbReference type="RefSeq" id="WP_087079216.1">
    <property type="nucleotide sequence ID" value="NZ_CP020809.1"/>
</dbReference>
<dbReference type="PANTHER" id="PTHR22683:SF1">
    <property type="entry name" value="TYPE VII SECRETION SYSTEM PROTEIN ESSC"/>
    <property type="match status" value="1"/>
</dbReference>
<evidence type="ECO:0000256" key="11">
    <source>
        <dbReference type="SAM" id="Phobius"/>
    </source>
</evidence>
<dbReference type="PANTHER" id="PTHR22683">
    <property type="entry name" value="SPORULATION PROTEIN RELATED"/>
    <property type="match status" value="1"/>
</dbReference>
<keyword evidence="2" id="KW-1003">Cell membrane</keyword>
<comment type="subcellular location">
    <subcellularLocation>
        <location evidence="1">Cell membrane</location>
        <topology evidence="1">Multi-pass membrane protein</topology>
    </subcellularLocation>
</comment>
<dbReference type="KEGG" id="mdx:BTO20_27895"/>
<feature type="binding site" evidence="9">
    <location>
        <begin position="1029"/>
        <end position="1036"/>
    </location>
    <ligand>
        <name>ATP</name>
        <dbReference type="ChEBI" id="CHEBI:30616"/>
    </ligand>
</feature>
<evidence type="ECO:0000256" key="10">
    <source>
        <dbReference type="SAM" id="MobiDB-lite"/>
    </source>
</evidence>
<dbReference type="Proteomes" id="UP000195331">
    <property type="component" value="Chromosome"/>
</dbReference>
<dbReference type="NCBIfam" id="TIGR03924">
    <property type="entry name" value="T7SS_EccC_a"/>
    <property type="match status" value="1"/>
</dbReference>